<protein>
    <submittedName>
        <fullName evidence="2">Uncharacterized protein</fullName>
    </submittedName>
</protein>
<evidence type="ECO:0000256" key="1">
    <source>
        <dbReference type="SAM" id="MobiDB-lite"/>
    </source>
</evidence>
<dbReference type="AlphaFoldDB" id="A0A9J6BU66"/>
<evidence type="ECO:0000313" key="3">
    <source>
        <dbReference type="Proteomes" id="UP001107558"/>
    </source>
</evidence>
<sequence length="278" mass="29538">MRVILGRYSNTHIIDCLRRRVEDKQSSRAEVNIYADATTTDNVQTGLRLPLTGLAPPRLLMCSASMGAEGSVTLQLREAVQAPVSESGNTSINNALTIGYPDPEILADVLGTFQAAGSETTYDIVTNGRRQQQFFKTANGIHDIKNEAVAKVIEASTNATLSITSQKAVTLTATSSSSSPPTSVASIVVSTQQPITMTTLAATATVSNSSNSNLLQATTSSAAQTTTVATTTKKPRPKTASPTRHGPQQCQVNNLLLLYKKCKFKMKAPANMSNFESA</sequence>
<dbReference type="OrthoDB" id="7790712at2759"/>
<gene>
    <name evidence="2" type="ORF">PVAND_003481</name>
</gene>
<reference evidence="2" key="1">
    <citation type="submission" date="2021-03" db="EMBL/GenBank/DDBJ databases">
        <title>Chromosome level genome of the anhydrobiotic midge Polypedilum vanderplanki.</title>
        <authorList>
            <person name="Yoshida Y."/>
            <person name="Kikawada T."/>
            <person name="Gusev O."/>
        </authorList>
    </citation>
    <scope>NUCLEOTIDE SEQUENCE</scope>
    <source>
        <strain evidence="2">NIAS01</strain>
        <tissue evidence="2">Whole body or cell culture</tissue>
    </source>
</reference>
<evidence type="ECO:0000313" key="2">
    <source>
        <dbReference type="EMBL" id="KAG5673433.1"/>
    </source>
</evidence>
<proteinExistence type="predicted"/>
<dbReference type="EMBL" id="JADBJN010000003">
    <property type="protein sequence ID" value="KAG5673433.1"/>
    <property type="molecule type" value="Genomic_DNA"/>
</dbReference>
<dbReference type="Proteomes" id="UP001107558">
    <property type="component" value="Chromosome 3"/>
</dbReference>
<feature type="region of interest" description="Disordered" evidence="1">
    <location>
        <begin position="215"/>
        <end position="248"/>
    </location>
</feature>
<feature type="compositionally biased region" description="Low complexity" evidence="1">
    <location>
        <begin position="215"/>
        <end position="243"/>
    </location>
</feature>
<organism evidence="2 3">
    <name type="scientific">Polypedilum vanderplanki</name>
    <name type="common">Sleeping chironomid midge</name>
    <dbReference type="NCBI Taxonomy" id="319348"/>
    <lineage>
        <taxon>Eukaryota</taxon>
        <taxon>Metazoa</taxon>
        <taxon>Ecdysozoa</taxon>
        <taxon>Arthropoda</taxon>
        <taxon>Hexapoda</taxon>
        <taxon>Insecta</taxon>
        <taxon>Pterygota</taxon>
        <taxon>Neoptera</taxon>
        <taxon>Endopterygota</taxon>
        <taxon>Diptera</taxon>
        <taxon>Nematocera</taxon>
        <taxon>Chironomoidea</taxon>
        <taxon>Chironomidae</taxon>
        <taxon>Chironominae</taxon>
        <taxon>Polypedilum</taxon>
        <taxon>Polypedilum</taxon>
    </lineage>
</organism>
<comment type="caution">
    <text evidence="2">The sequence shown here is derived from an EMBL/GenBank/DDBJ whole genome shotgun (WGS) entry which is preliminary data.</text>
</comment>
<name>A0A9J6BU66_POLVA</name>
<keyword evidence="3" id="KW-1185">Reference proteome</keyword>
<accession>A0A9J6BU66</accession>